<comment type="caution">
    <text evidence="3">The sequence shown here is derived from an EMBL/GenBank/DDBJ whole genome shotgun (WGS) entry which is preliminary data.</text>
</comment>
<evidence type="ECO:0000313" key="3">
    <source>
        <dbReference type="EMBL" id="GGH80830.1"/>
    </source>
</evidence>
<feature type="domain" description="IDEAL" evidence="2">
    <location>
        <begin position="34"/>
        <end position="70"/>
    </location>
</feature>
<sequence>MKSERSREQFLSESQQSQASDKLVSIDKDYAKMVLDSLYVKSAKEQLLLKIDEALDCRDRETFMTLSEKYRQLMR</sequence>
<dbReference type="InterPro" id="IPR027393">
    <property type="entry name" value="Virus_scaffolding_prot_C"/>
</dbReference>
<dbReference type="InterPro" id="IPR014957">
    <property type="entry name" value="IDEAL_dom"/>
</dbReference>
<dbReference type="Gene3D" id="4.10.810.10">
    <property type="entry name" value="Virus Scaffolding Protein, Chain A"/>
    <property type="match status" value="1"/>
</dbReference>
<feature type="region of interest" description="Disordered" evidence="1">
    <location>
        <begin position="1"/>
        <end position="21"/>
    </location>
</feature>
<dbReference type="RefSeq" id="WP_188497055.1">
    <property type="nucleotide sequence ID" value="NZ_BMFV01000011.1"/>
</dbReference>
<dbReference type="Pfam" id="PF08858">
    <property type="entry name" value="IDEAL"/>
    <property type="match status" value="1"/>
</dbReference>
<evidence type="ECO:0000313" key="4">
    <source>
        <dbReference type="Proteomes" id="UP000656813"/>
    </source>
</evidence>
<evidence type="ECO:0000259" key="2">
    <source>
        <dbReference type="SMART" id="SM00914"/>
    </source>
</evidence>
<reference evidence="3" key="1">
    <citation type="journal article" date="2014" name="Int. J. Syst. Evol. Microbiol.">
        <title>Complete genome sequence of Corynebacterium casei LMG S-19264T (=DSM 44701T), isolated from a smear-ripened cheese.</title>
        <authorList>
            <consortium name="US DOE Joint Genome Institute (JGI-PGF)"/>
            <person name="Walter F."/>
            <person name="Albersmeier A."/>
            <person name="Kalinowski J."/>
            <person name="Ruckert C."/>
        </authorList>
    </citation>
    <scope>NUCLEOTIDE SEQUENCE</scope>
    <source>
        <strain evidence="3">CGMCC 1.12777</strain>
    </source>
</reference>
<dbReference type="AlphaFoldDB" id="A0A8J2ZV40"/>
<evidence type="ECO:0000256" key="1">
    <source>
        <dbReference type="SAM" id="MobiDB-lite"/>
    </source>
</evidence>
<reference evidence="3" key="2">
    <citation type="submission" date="2020-09" db="EMBL/GenBank/DDBJ databases">
        <authorList>
            <person name="Sun Q."/>
            <person name="Zhou Y."/>
        </authorList>
    </citation>
    <scope>NUCLEOTIDE SEQUENCE</scope>
    <source>
        <strain evidence="3">CGMCC 1.12777</strain>
    </source>
</reference>
<protein>
    <recommendedName>
        <fullName evidence="2">IDEAL domain-containing protein</fullName>
    </recommendedName>
</protein>
<organism evidence="3 4">
    <name type="scientific">Pullulanibacillus pueri</name>
    <dbReference type="NCBI Taxonomy" id="1437324"/>
    <lineage>
        <taxon>Bacteria</taxon>
        <taxon>Bacillati</taxon>
        <taxon>Bacillota</taxon>
        <taxon>Bacilli</taxon>
        <taxon>Bacillales</taxon>
        <taxon>Sporolactobacillaceae</taxon>
        <taxon>Pullulanibacillus</taxon>
    </lineage>
</organism>
<dbReference type="EMBL" id="BMFV01000011">
    <property type="protein sequence ID" value="GGH80830.1"/>
    <property type="molecule type" value="Genomic_DNA"/>
</dbReference>
<name>A0A8J2ZV40_9BACL</name>
<accession>A0A8J2ZV40</accession>
<gene>
    <name evidence="3" type="ORF">GCM10007096_17820</name>
</gene>
<dbReference type="Proteomes" id="UP000656813">
    <property type="component" value="Unassembled WGS sequence"/>
</dbReference>
<feature type="compositionally biased region" description="Basic and acidic residues" evidence="1">
    <location>
        <begin position="1"/>
        <end position="10"/>
    </location>
</feature>
<feature type="compositionally biased region" description="Polar residues" evidence="1">
    <location>
        <begin position="11"/>
        <end position="20"/>
    </location>
</feature>
<proteinExistence type="predicted"/>
<dbReference type="SMART" id="SM00914">
    <property type="entry name" value="IDEAL"/>
    <property type="match status" value="1"/>
</dbReference>
<keyword evidence="4" id="KW-1185">Reference proteome</keyword>